<dbReference type="RefSeq" id="WP_345098909.1">
    <property type="nucleotide sequence ID" value="NZ_BAABGS010000020.1"/>
</dbReference>
<accession>A0ABW5DI64</accession>
<organism evidence="1 2">
    <name type="scientific">Chelativorans composti</name>
    <dbReference type="NCBI Taxonomy" id="768533"/>
    <lineage>
        <taxon>Bacteria</taxon>
        <taxon>Pseudomonadati</taxon>
        <taxon>Pseudomonadota</taxon>
        <taxon>Alphaproteobacteria</taxon>
        <taxon>Hyphomicrobiales</taxon>
        <taxon>Phyllobacteriaceae</taxon>
        <taxon>Chelativorans</taxon>
    </lineage>
</organism>
<proteinExistence type="predicted"/>
<evidence type="ECO:0000313" key="2">
    <source>
        <dbReference type="Proteomes" id="UP001597373"/>
    </source>
</evidence>
<evidence type="ECO:0000313" key="1">
    <source>
        <dbReference type="EMBL" id="MFD2259681.1"/>
    </source>
</evidence>
<dbReference type="EMBL" id="JBHUIR010000021">
    <property type="protein sequence ID" value="MFD2259681.1"/>
    <property type="molecule type" value="Genomic_DNA"/>
</dbReference>
<gene>
    <name evidence="1" type="ORF">ACFSMZ_07865</name>
</gene>
<protein>
    <submittedName>
        <fullName evidence="1">DUF2125 domain-containing protein</fullName>
    </submittedName>
</protein>
<comment type="caution">
    <text evidence="1">The sequence shown here is derived from an EMBL/GenBank/DDBJ whole genome shotgun (WGS) entry which is preliminary data.</text>
</comment>
<reference evidence="2" key="1">
    <citation type="journal article" date="2019" name="Int. J. Syst. Evol. Microbiol.">
        <title>The Global Catalogue of Microorganisms (GCM) 10K type strain sequencing project: providing services to taxonomists for standard genome sequencing and annotation.</title>
        <authorList>
            <consortium name="The Broad Institute Genomics Platform"/>
            <consortium name="The Broad Institute Genome Sequencing Center for Infectious Disease"/>
            <person name="Wu L."/>
            <person name="Ma J."/>
        </authorList>
    </citation>
    <scope>NUCLEOTIDE SEQUENCE [LARGE SCALE GENOMIC DNA]</scope>
    <source>
        <strain evidence="2">KCTC 23707</strain>
    </source>
</reference>
<keyword evidence="2" id="KW-1185">Reference proteome</keyword>
<dbReference type="Pfam" id="PF09898">
    <property type="entry name" value="DUF2125"/>
    <property type="match status" value="1"/>
</dbReference>
<sequence length="307" mass="33237">MIVVAGLIYTGIWYYLAGELNERVAAALLHANQNGVRANCEEPEIHGYPFRLGVRCRSVFYEDVKEGVSFRAEAAETAANIYNPQHVVVKVESPVTLMLPFLPQLNLRWKELGLSAQLDRPLPSRVSIAGSNIQLFPDDAEDGPVAQMSAGELHARQVEQDLELATTFHDLVITDGVAPNIPALEGRAMVLVNDGVSMLENRNLDLRGHKGQIEEMVIGVVGKKAAISLSGPMEVDRDGYLTGQLRIKVDDPVGTARILADVFPSAADPIRSATGMLTALGNATVELRIVRGNVFLGFIPLGTIPPI</sequence>
<dbReference type="InterPro" id="IPR018666">
    <property type="entry name" value="DUF2125"/>
</dbReference>
<name>A0ABW5DI64_9HYPH</name>
<dbReference type="Proteomes" id="UP001597373">
    <property type="component" value="Unassembled WGS sequence"/>
</dbReference>